<dbReference type="InterPro" id="IPR050256">
    <property type="entry name" value="Glycosyltransferase_2"/>
</dbReference>
<dbReference type="PANTHER" id="PTHR48090:SF7">
    <property type="entry name" value="RFBJ PROTEIN"/>
    <property type="match status" value="1"/>
</dbReference>
<evidence type="ECO:0000313" key="3">
    <source>
        <dbReference type="EMBL" id="OGD56663.1"/>
    </source>
</evidence>
<organism evidence="3 4">
    <name type="scientific">Candidatus Berkelbacteria bacterium RBG_13_40_8</name>
    <dbReference type="NCBI Taxonomy" id="1797467"/>
    <lineage>
        <taxon>Bacteria</taxon>
        <taxon>Candidatus Berkelbacteria</taxon>
    </lineage>
</organism>
<keyword evidence="1" id="KW-1133">Transmembrane helix</keyword>
<comment type="caution">
    <text evidence="3">The sequence shown here is derived from an EMBL/GenBank/DDBJ whole genome shotgun (WGS) entry which is preliminary data.</text>
</comment>
<proteinExistence type="predicted"/>
<name>A0A1F5DND4_9BACT</name>
<sequence>MLKKKKICVVVPAYNEEKHISEVIQTMPAFVDLIIVIDDQSKDQTVRQAHQAAKKFHKKVAIIRQPRNRGVGAAIATGYKQAIIHRMDVTAVMAGDAQMAAEELKSIVLPVVKKEADYVKGNRLTYRQAWQIIPKMRYLGNSVLSLLTKIASGYWHVADSQTGYTAVSKTILEKIDLESLYPRYGFPNDMLVCLNVANARVKEIPIRPVYHSGGKSGIRLWKVVPTISWLLLRRFFWRLKVKYIIEDFHPLVFFYFLAIILFLASLFLLVRLIYLWVESGHIPPINALALVFCVIMTTQFLFFAMWFDMDYNKDLKVK</sequence>
<feature type="domain" description="Glycosyltransferase 2-like" evidence="2">
    <location>
        <begin position="8"/>
        <end position="175"/>
    </location>
</feature>
<protein>
    <submittedName>
        <fullName evidence="3">Ribonuclease BN</fullName>
    </submittedName>
</protein>
<dbReference type="Proteomes" id="UP000178764">
    <property type="component" value="Unassembled WGS sequence"/>
</dbReference>
<evidence type="ECO:0000313" key="4">
    <source>
        <dbReference type="Proteomes" id="UP000178764"/>
    </source>
</evidence>
<keyword evidence="1" id="KW-0472">Membrane</keyword>
<feature type="transmembrane region" description="Helical" evidence="1">
    <location>
        <begin position="287"/>
        <end position="307"/>
    </location>
</feature>
<evidence type="ECO:0000256" key="1">
    <source>
        <dbReference type="SAM" id="Phobius"/>
    </source>
</evidence>
<evidence type="ECO:0000259" key="2">
    <source>
        <dbReference type="Pfam" id="PF00535"/>
    </source>
</evidence>
<dbReference type="Gene3D" id="3.90.550.10">
    <property type="entry name" value="Spore Coat Polysaccharide Biosynthesis Protein SpsA, Chain A"/>
    <property type="match status" value="1"/>
</dbReference>
<dbReference type="Pfam" id="PF00535">
    <property type="entry name" value="Glycos_transf_2"/>
    <property type="match status" value="1"/>
</dbReference>
<accession>A0A1F5DND4</accession>
<reference evidence="3 4" key="1">
    <citation type="journal article" date="2016" name="Nat. Commun.">
        <title>Thousands of microbial genomes shed light on interconnected biogeochemical processes in an aquifer system.</title>
        <authorList>
            <person name="Anantharaman K."/>
            <person name="Brown C.T."/>
            <person name="Hug L.A."/>
            <person name="Sharon I."/>
            <person name="Castelle C.J."/>
            <person name="Probst A.J."/>
            <person name="Thomas B.C."/>
            <person name="Singh A."/>
            <person name="Wilkins M.J."/>
            <person name="Karaoz U."/>
            <person name="Brodie E.L."/>
            <person name="Williams K.H."/>
            <person name="Hubbard S.S."/>
            <person name="Banfield J.F."/>
        </authorList>
    </citation>
    <scope>NUCLEOTIDE SEQUENCE [LARGE SCALE GENOMIC DNA]</scope>
</reference>
<keyword evidence="1" id="KW-0812">Transmembrane</keyword>
<dbReference type="InterPro" id="IPR029044">
    <property type="entry name" value="Nucleotide-diphossugar_trans"/>
</dbReference>
<dbReference type="EMBL" id="MEZT01000015">
    <property type="protein sequence ID" value="OGD56663.1"/>
    <property type="molecule type" value="Genomic_DNA"/>
</dbReference>
<dbReference type="SUPFAM" id="SSF53448">
    <property type="entry name" value="Nucleotide-diphospho-sugar transferases"/>
    <property type="match status" value="1"/>
</dbReference>
<dbReference type="InterPro" id="IPR001173">
    <property type="entry name" value="Glyco_trans_2-like"/>
</dbReference>
<dbReference type="CDD" id="cd04179">
    <property type="entry name" value="DPM_DPG-synthase_like"/>
    <property type="match status" value="1"/>
</dbReference>
<dbReference type="PANTHER" id="PTHR48090">
    <property type="entry name" value="UNDECAPRENYL-PHOSPHATE 4-DEOXY-4-FORMAMIDO-L-ARABINOSE TRANSFERASE-RELATED"/>
    <property type="match status" value="1"/>
</dbReference>
<gene>
    <name evidence="3" type="ORF">A2V71_03555</name>
</gene>
<dbReference type="AlphaFoldDB" id="A0A1F5DND4"/>
<feature type="transmembrane region" description="Helical" evidence="1">
    <location>
        <begin position="252"/>
        <end position="275"/>
    </location>
</feature>